<evidence type="ECO:0000313" key="1">
    <source>
        <dbReference type="EMBL" id="MBW0473363.1"/>
    </source>
</evidence>
<dbReference type="EMBL" id="AVOT02003389">
    <property type="protein sequence ID" value="MBW0473363.1"/>
    <property type="molecule type" value="Genomic_DNA"/>
</dbReference>
<reference evidence="1" key="1">
    <citation type="submission" date="2021-03" db="EMBL/GenBank/DDBJ databases">
        <title>Draft genome sequence of rust myrtle Austropuccinia psidii MF-1, a brazilian biotype.</title>
        <authorList>
            <person name="Quecine M.C."/>
            <person name="Pachon D.M.R."/>
            <person name="Bonatelli M.L."/>
            <person name="Correr F.H."/>
            <person name="Franceschini L.M."/>
            <person name="Leite T.F."/>
            <person name="Margarido G.R.A."/>
            <person name="Almeida C.A."/>
            <person name="Ferrarezi J.A."/>
            <person name="Labate C.A."/>
        </authorList>
    </citation>
    <scope>NUCLEOTIDE SEQUENCE</scope>
    <source>
        <strain evidence="1">MF-1</strain>
    </source>
</reference>
<proteinExistence type="predicted"/>
<keyword evidence="2" id="KW-1185">Reference proteome</keyword>
<protein>
    <submittedName>
        <fullName evidence="1">Uncharacterized protein</fullName>
    </submittedName>
</protein>
<evidence type="ECO:0000313" key="2">
    <source>
        <dbReference type="Proteomes" id="UP000765509"/>
    </source>
</evidence>
<comment type="caution">
    <text evidence="1">The sequence shown here is derived from an EMBL/GenBank/DDBJ whole genome shotgun (WGS) entry which is preliminary data.</text>
</comment>
<name>A0A9Q3GMS4_9BASI</name>
<dbReference type="AlphaFoldDB" id="A0A9Q3GMS4"/>
<accession>A0A9Q3GMS4</accession>
<organism evidence="1 2">
    <name type="scientific">Austropuccinia psidii MF-1</name>
    <dbReference type="NCBI Taxonomy" id="1389203"/>
    <lineage>
        <taxon>Eukaryota</taxon>
        <taxon>Fungi</taxon>
        <taxon>Dikarya</taxon>
        <taxon>Basidiomycota</taxon>
        <taxon>Pucciniomycotina</taxon>
        <taxon>Pucciniomycetes</taxon>
        <taxon>Pucciniales</taxon>
        <taxon>Sphaerophragmiaceae</taxon>
        <taxon>Austropuccinia</taxon>
    </lineage>
</organism>
<sequence>MEAPDPFDGTQAHKLRGFIQSFQLIFHNYPANLFSDRKKVMYSNSFLTCRAGKWIAPYLSNISNGDPSYLLNNWQLFETQLFTRLGDPNEIQINPLPSSSPIIPNSPKGEDLILGYDSLYRFAPIIDWKNGLITYDSEHKDSGGIKSSASNSLLTSVNSVGMVGVLKTHSLPYSVHIPSIMPSQSLLQSRDEAFKEIKDVGEVVAISSLHLFEGEMDLPPSSFHASLEEHWDEEEDPKQITTVLKVLPPSYHQYLDVFSKVKAEKLPPHCAYDHHIKLEGLLPPVGVIYSLSNKDSETLQAYIS</sequence>
<gene>
    <name evidence="1" type="ORF">O181_013078</name>
</gene>
<dbReference type="Proteomes" id="UP000765509">
    <property type="component" value="Unassembled WGS sequence"/>
</dbReference>